<name>A0A0F9CV15_9ZZZZ</name>
<accession>A0A0F9CV15</accession>
<organism evidence="1">
    <name type="scientific">marine sediment metagenome</name>
    <dbReference type="NCBI Taxonomy" id="412755"/>
    <lineage>
        <taxon>unclassified sequences</taxon>
        <taxon>metagenomes</taxon>
        <taxon>ecological metagenomes</taxon>
    </lineage>
</organism>
<feature type="non-terminal residue" evidence="1">
    <location>
        <position position="182"/>
    </location>
</feature>
<sequence length="182" mass="20820">MVKKSLEQPETPKAEEPKTNYAKEIQIKQLLEKRKLWDYIIDELEKKHIGDIAAKEIIFLSAIGRLVKNKKPFSFNILIHSTSSAGKDHLVESVLRLFPTEDIEAFGRISKTSLTYFHDIKKEPFFSYDGKVLYLEEITEEILNNEVMKVFTSGLTKSLITKEQTAEIMEVNGKPVVICTTA</sequence>
<protein>
    <recommendedName>
        <fullName evidence="2">MCM domain-containing protein</fullName>
    </recommendedName>
</protein>
<reference evidence="1" key="1">
    <citation type="journal article" date="2015" name="Nature">
        <title>Complex archaea that bridge the gap between prokaryotes and eukaryotes.</title>
        <authorList>
            <person name="Spang A."/>
            <person name="Saw J.H."/>
            <person name="Jorgensen S.L."/>
            <person name="Zaremba-Niedzwiedzka K."/>
            <person name="Martijn J."/>
            <person name="Lind A.E."/>
            <person name="van Eijk R."/>
            <person name="Schleper C."/>
            <person name="Guy L."/>
            <person name="Ettema T.J."/>
        </authorList>
    </citation>
    <scope>NUCLEOTIDE SEQUENCE</scope>
</reference>
<gene>
    <name evidence="1" type="ORF">LCGC14_2278810</name>
</gene>
<dbReference type="EMBL" id="LAZR01031654">
    <property type="protein sequence ID" value="KKL53104.1"/>
    <property type="molecule type" value="Genomic_DNA"/>
</dbReference>
<evidence type="ECO:0000313" key="1">
    <source>
        <dbReference type="EMBL" id="KKL53104.1"/>
    </source>
</evidence>
<proteinExistence type="predicted"/>
<dbReference type="AlphaFoldDB" id="A0A0F9CV15"/>
<evidence type="ECO:0008006" key="2">
    <source>
        <dbReference type="Google" id="ProtNLM"/>
    </source>
</evidence>
<comment type="caution">
    <text evidence="1">The sequence shown here is derived from an EMBL/GenBank/DDBJ whole genome shotgun (WGS) entry which is preliminary data.</text>
</comment>